<name>A0A401NUP7_SCYTO</name>
<proteinExistence type="predicted"/>
<dbReference type="EMBL" id="BFAA01001380">
    <property type="protein sequence ID" value="GCB64570.1"/>
    <property type="molecule type" value="Genomic_DNA"/>
</dbReference>
<dbReference type="AlphaFoldDB" id="A0A401NUP7"/>
<comment type="caution">
    <text evidence="1">The sequence shown here is derived from an EMBL/GenBank/DDBJ whole genome shotgun (WGS) entry which is preliminary data.</text>
</comment>
<evidence type="ECO:0000313" key="2">
    <source>
        <dbReference type="Proteomes" id="UP000288216"/>
    </source>
</evidence>
<evidence type="ECO:0000313" key="1">
    <source>
        <dbReference type="EMBL" id="GCB64570.1"/>
    </source>
</evidence>
<organism evidence="1 2">
    <name type="scientific">Scyliorhinus torazame</name>
    <name type="common">Cloudy catshark</name>
    <name type="synonym">Catulus torazame</name>
    <dbReference type="NCBI Taxonomy" id="75743"/>
    <lineage>
        <taxon>Eukaryota</taxon>
        <taxon>Metazoa</taxon>
        <taxon>Chordata</taxon>
        <taxon>Craniata</taxon>
        <taxon>Vertebrata</taxon>
        <taxon>Chondrichthyes</taxon>
        <taxon>Elasmobranchii</taxon>
        <taxon>Galeomorphii</taxon>
        <taxon>Galeoidea</taxon>
        <taxon>Carcharhiniformes</taxon>
        <taxon>Scyliorhinidae</taxon>
        <taxon>Scyliorhinus</taxon>
    </lineage>
</organism>
<dbReference type="Proteomes" id="UP000288216">
    <property type="component" value="Unassembled WGS sequence"/>
</dbReference>
<keyword evidence="2" id="KW-1185">Reference proteome</keyword>
<reference evidence="1 2" key="1">
    <citation type="journal article" date="2018" name="Nat. Ecol. Evol.">
        <title>Shark genomes provide insights into elasmobranch evolution and the origin of vertebrates.</title>
        <authorList>
            <person name="Hara Y"/>
            <person name="Yamaguchi K"/>
            <person name="Onimaru K"/>
            <person name="Kadota M"/>
            <person name="Koyanagi M"/>
            <person name="Keeley SD"/>
            <person name="Tatsumi K"/>
            <person name="Tanaka K"/>
            <person name="Motone F"/>
            <person name="Kageyama Y"/>
            <person name="Nozu R"/>
            <person name="Adachi N"/>
            <person name="Nishimura O"/>
            <person name="Nakagawa R"/>
            <person name="Tanegashima C"/>
            <person name="Kiyatake I"/>
            <person name="Matsumoto R"/>
            <person name="Murakumo K"/>
            <person name="Nishida K"/>
            <person name="Terakita A"/>
            <person name="Kuratani S"/>
            <person name="Sato K"/>
            <person name="Hyodo S Kuraku.S."/>
        </authorList>
    </citation>
    <scope>NUCLEOTIDE SEQUENCE [LARGE SCALE GENOMIC DNA]</scope>
</reference>
<gene>
    <name evidence="1" type="ORF">scyTo_0004630</name>
</gene>
<accession>A0A401NUP7</accession>
<sequence length="139" mass="15941">MLKRNHFAQQCQSMERTQVPRSINYINEMSHDASTLQNAVRSRQNEDTSATGGDEDSFFIDTIVEDTERFYEIKEMGTGQVDNWITQLMINQTSTFIKMDTGARVNLINEADLKKMCIQPDNECSLTDNQDARIKTHGK</sequence>
<protein>
    <submittedName>
        <fullName evidence="1">Uncharacterized protein</fullName>
    </submittedName>
</protein>